<reference evidence="2 3" key="1">
    <citation type="submission" date="2018-10" db="EMBL/GenBank/DDBJ databases">
        <title>Parasedimentitalea marina sp. nov., a psychrophilic bacterium isolated from deep seawater of the New Britain Trench.</title>
        <authorList>
            <person name="Cao J."/>
        </authorList>
    </citation>
    <scope>NUCLEOTIDE SEQUENCE [LARGE SCALE GENOMIC DNA]</scope>
    <source>
        <strain evidence="2 3">W43</strain>
    </source>
</reference>
<accession>A0A3T0N431</accession>
<evidence type="ECO:0000313" key="3">
    <source>
        <dbReference type="Proteomes" id="UP000283063"/>
    </source>
</evidence>
<organism evidence="2 3">
    <name type="scientific">Parasedimentitalea marina</name>
    <dbReference type="NCBI Taxonomy" id="2483033"/>
    <lineage>
        <taxon>Bacteria</taxon>
        <taxon>Pseudomonadati</taxon>
        <taxon>Pseudomonadota</taxon>
        <taxon>Alphaproteobacteria</taxon>
        <taxon>Rhodobacterales</taxon>
        <taxon>Paracoccaceae</taxon>
        <taxon>Parasedimentitalea</taxon>
    </lineage>
</organism>
<keyword evidence="3" id="KW-1185">Reference proteome</keyword>
<name>A0A3T0N431_9RHOB</name>
<dbReference type="Gene3D" id="3.50.50.60">
    <property type="entry name" value="FAD/NAD(P)-binding domain"/>
    <property type="match status" value="1"/>
</dbReference>
<sequence length="430" mass="47669">MTNRSVKTSEGKIHLVVGLGMSGIGAARSLDEAGEDWLAIEAKQEPGGWAQSRTVNEYRLDYGPHIMLDFDADLLRWMALGEDIRVRHHRSNSVFFCDVDGHPVPVHLPLGDNAGSLPDIVATGHSDQSVPNYLSYLIDTFGFDIAARFLIPYDRKRLCVDLETLPPKWNRRVLPACKANVGESSYLYPENVGVGALSTHLLKVLDQRRLLYDCKLVRLSLKEKRAWLSDGSSVEFASLYSSLPLPELLRLLEECPFSSREIEEALPYASSDIIYLALRENWTRDYDFARIASNNIGFHRLTVLSAYSDHCCPPGEALLMLEAGRVPGAQKSLATDPKDAIRQLIELGMITPDAQLAFTDTASVEHSAIIMNADTPNFVARAHNALAASDVHLVGKFGRWEDMLMGRALRSGISAVRQQVQGEHDKETTG</sequence>
<dbReference type="AlphaFoldDB" id="A0A3T0N431"/>
<dbReference type="InterPro" id="IPR036188">
    <property type="entry name" value="FAD/NAD-bd_sf"/>
</dbReference>
<proteinExistence type="inferred from homology"/>
<gene>
    <name evidence="2" type="ORF">EBB79_13320</name>
</gene>
<dbReference type="KEGG" id="sedi:EBB79_13320"/>
<evidence type="ECO:0000256" key="1">
    <source>
        <dbReference type="ARBA" id="ARBA00006046"/>
    </source>
</evidence>
<dbReference type="PANTHER" id="PTHR43734:SF4">
    <property type="entry name" value="AMINE OXIDASE DOMAIN-CONTAINING PROTEIN"/>
    <property type="match status" value="1"/>
</dbReference>
<dbReference type="SUPFAM" id="SSF51905">
    <property type="entry name" value="FAD/NAD(P)-binding domain"/>
    <property type="match status" value="1"/>
</dbReference>
<dbReference type="PANTHER" id="PTHR43734">
    <property type="entry name" value="PHYTOENE DESATURASE"/>
    <property type="match status" value="1"/>
</dbReference>
<dbReference type="EMBL" id="CP033219">
    <property type="protein sequence ID" value="AZV78757.1"/>
    <property type="molecule type" value="Genomic_DNA"/>
</dbReference>
<comment type="similarity">
    <text evidence="1">Belongs to the carotenoid/retinoid oxidoreductase family.</text>
</comment>
<dbReference type="OrthoDB" id="9769600at2"/>
<protein>
    <submittedName>
        <fullName evidence="2">NAD(P)/FAD-dependent oxidoreductase</fullName>
    </submittedName>
</protein>
<dbReference type="Proteomes" id="UP000283063">
    <property type="component" value="Chromosome"/>
</dbReference>
<evidence type="ECO:0000313" key="2">
    <source>
        <dbReference type="EMBL" id="AZV78757.1"/>
    </source>
</evidence>
<dbReference type="Pfam" id="PF13450">
    <property type="entry name" value="NAD_binding_8"/>
    <property type="match status" value="1"/>
</dbReference>
<dbReference type="RefSeq" id="WP_127749304.1">
    <property type="nucleotide sequence ID" value="NZ_CP033219.1"/>
</dbReference>